<keyword evidence="3" id="KW-1185">Reference proteome</keyword>
<organism evidence="2 3">
    <name type="scientific">Popillia japonica</name>
    <name type="common">Japanese beetle</name>
    <dbReference type="NCBI Taxonomy" id="7064"/>
    <lineage>
        <taxon>Eukaryota</taxon>
        <taxon>Metazoa</taxon>
        <taxon>Ecdysozoa</taxon>
        <taxon>Arthropoda</taxon>
        <taxon>Hexapoda</taxon>
        <taxon>Insecta</taxon>
        <taxon>Pterygota</taxon>
        <taxon>Neoptera</taxon>
        <taxon>Endopterygota</taxon>
        <taxon>Coleoptera</taxon>
        <taxon>Polyphaga</taxon>
        <taxon>Scarabaeiformia</taxon>
        <taxon>Scarabaeidae</taxon>
        <taxon>Rutelinae</taxon>
        <taxon>Popillia</taxon>
    </lineage>
</organism>
<dbReference type="InterPro" id="IPR041588">
    <property type="entry name" value="Integrase_H2C2"/>
</dbReference>
<evidence type="ECO:0000313" key="3">
    <source>
        <dbReference type="Proteomes" id="UP001458880"/>
    </source>
</evidence>
<protein>
    <submittedName>
        <fullName evidence="2">Integrase zinc binding domain</fullName>
    </submittedName>
</protein>
<dbReference type="AlphaFoldDB" id="A0AAW1IT21"/>
<sequence>MRRRNTALDSREDWLVIAQRKDENIQGIMEALTRHPDKRTKEDNEVGEHYKIEDGRVYRMENGVKCWVLPKRMRWRIGKLCHDDLGHPAMDKTIDKVKQAYWFPGIRRYVRGYIGACIECLYYKYPGGKRPDKLNSIDKIGIPYHTIHILHLGPFVRSKRGNSLLIGQPFTEQRHVTIIRRRNTLRLFNAPMTNKDEEDGDDLRAMNIPNLPKATVSLWPKYSVVIPPNHVGFVTLTTDSEITNDLFVEAHITTDRIIPRCILRPDRNNEVQVPINNLTLTDIKICR</sequence>
<feature type="domain" description="Integrase zinc-binding" evidence="1">
    <location>
        <begin position="70"/>
        <end position="124"/>
    </location>
</feature>
<gene>
    <name evidence="2" type="ORF">QE152_g34924</name>
</gene>
<reference evidence="2 3" key="1">
    <citation type="journal article" date="2024" name="BMC Genomics">
        <title>De novo assembly and annotation of Popillia japonica's genome with initial clues to its potential as an invasive pest.</title>
        <authorList>
            <person name="Cucini C."/>
            <person name="Boschi S."/>
            <person name="Funari R."/>
            <person name="Cardaioli E."/>
            <person name="Iannotti N."/>
            <person name="Marturano G."/>
            <person name="Paoli F."/>
            <person name="Bruttini M."/>
            <person name="Carapelli A."/>
            <person name="Frati F."/>
            <person name="Nardi F."/>
        </authorList>
    </citation>
    <scope>NUCLEOTIDE SEQUENCE [LARGE SCALE GENOMIC DNA]</scope>
    <source>
        <strain evidence="2">DMR45628</strain>
    </source>
</reference>
<dbReference type="EMBL" id="JASPKY010000567">
    <property type="protein sequence ID" value="KAK9692777.1"/>
    <property type="molecule type" value="Genomic_DNA"/>
</dbReference>
<evidence type="ECO:0000259" key="1">
    <source>
        <dbReference type="Pfam" id="PF17921"/>
    </source>
</evidence>
<comment type="caution">
    <text evidence="2">The sequence shown here is derived from an EMBL/GenBank/DDBJ whole genome shotgun (WGS) entry which is preliminary data.</text>
</comment>
<proteinExistence type="predicted"/>
<accession>A0AAW1IT21</accession>
<dbReference type="Proteomes" id="UP001458880">
    <property type="component" value="Unassembled WGS sequence"/>
</dbReference>
<name>A0AAW1IT21_POPJA</name>
<dbReference type="Pfam" id="PF17921">
    <property type="entry name" value="Integrase_H2C2"/>
    <property type="match status" value="1"/>
</dbReference>
<evidence type="ECO:0000313" key="2">
    <source>
        <dbReference type="EMBL" id="KAK9692777.1"/>
    </source>
</evidence>
<dbReference type="Gene3D" id="1.10.340.70">
    <property type="match status" value="1"/>
</dbReference>